<dbReference type="HOGENOM" id="CLU_1538966_0_0_11"/>
<reference evidence="2 3" key="1">
    <citation type="submission" date="2011-11" db="EMBL/GenBank/DDBJ databases">
        <title>The Noncontiguous Finished sequence of Saccharomonospora cyanea NA-134.</title>
        <authorList>
            <consortium name="US DOE Joint Genome Institute"/>
            <person name="Lucas S."/>
            <person name="Han J."/>
            <person name="Lapidus A."/>
            <person name="Cheng J.-F."/>
            <person name="Goodwin L."/>
            <person name="Pitluck S."/>
            <person name="Peters L."/>
            <person name="Ovchinnikova G."/>
            <person name="Lu M."/>
            <person name="Detter J.C."/>
            <person name="Han C."/>
            <person name="Tapia R."/>
            <person name="Land M."/>
            <person name="Hauser L."/>
            <person name="Kyrpides N."/>
            <person name="Ivanova N."/>
            <person name="Pagani I."/>
            <person name="Brambilla E.-M."/>
            <person name="Klenk H.-P."/>
            <person name="Woyke T."/>
        </authorList>
    </citation>
    <scope>NUCLEOTIDE SEQUENCE [LARGE SCALE GENOMIC DNA]</scope>
    <source>
        <strain evidence="2 3">NA-134</strain>
    </source>
</reference>
<organism evidence="2 3">
    <name type="scientific">Saccharomonospora cyanea NA-134</name>
    <dbReference type="NCBI Taxonomy" id="882082"/>
    <lineage>
        <taxon>Bacteria</taxon>
        <taxon>Bacillati</taxon>
        <taxon>Actinomycetota</taxon>
        <taxon>Actinomycetes</taxon>
        <taxon>Pseudonocardiales</taxon>
        <taxon>Pseudonocardiaceae</taxon>
        <taxon>Saccharomonospora</taxon>
    </lineage>
</organism>
<accession>H5XCX2</accession>
<protein>
    <recommendedName>
        <fullName evidence="4">PH domain-containing protein</fullName>
    </recommendedName>
</protein>
<evidence type="ECO:0000256" key="1">
    <source>
        <dbReference type="SAM" id="Phobius"/>
    </source>
</evidence>
<dbReference type="eggNOG" id="ENOG502ZW7C">
    <property type="taxonomic scope" value="Bacteria"/>
</dbReference>
<proteinExistence type="predicted"/>
<keyword evidence="1" id="KW-1133">Transmembrane helix</keyword>
<dbReference type="EMBL" id="CM001440">
    <property type="protein sequence ID" value="EHR62366.1"/>
    <property type="molecule type" value="Genomic_DNA"/>
</dbReference>
<name>H5XCX2_9PSEU</name>
<dbReference type="OrthoDB" id="3556033at2"/>
<feature type="transmembrane region" description="Helical" evidence="1">
    <location>
        <begin position="39"/>
        <end position="61"/>
    </location>
</feature>
<dbReference type="RefSeq" id="WP_005458121.1">
    <property type="nucleotide sequence ID" value="NZ_CM001440.1"/>
</dbReference>
<keyword evidence="3" id="KW-1185">Reference proteome</keyword>
<evidence type="ECO:0000313" key="3">
    <source>
        <dbReference type="Proteomes" id="UP000002791"/>
    </source>
</evidence>
<keyword evidence="1" id="KW-0812">Transmembrane</keyword>
<evidence type="ECO:0008006" key="4">
    <source>
        <dbReference type="Google" id="ProtNLM"/>
    </source>
</evidence>
<keyword evidence="1" id="KW-0472">Membrane</keyword>
<feature type="transmembrane region" description="Helical" evidence="1">
    <location>
        <begin position="12"/>
        <end position="33"/>
    </location>
</feature>
<evidence type="ECO:0000313" key="2">
    <source>
        <dbReference type="EMBL" id="EHR62366.1"/>
    </source>
</evidence>
<dbReference type="AlphaFoldDB" id="H5XCX2"/>
<sequence>MDFHKSRTLTWFSLAMVVVGAVGTVLFVGWLLGEGGRRTSLILIVCPFILLIGLLGLVATLTPLKLRIDEYGVRVRNRRERVNLPDPVPWQVFDAVTIEHKPDEQDKDPYLVVWPKGPVPGLPAERAIRRGGTVGFALVQVGDLTEPVERLAEALRHYAGPLFRDTTVRQRANDA</sequence>
<dbReference type="Proteomes" id="UP000002791">
    <property type="component" value="Chromosome"/>
</dbReference>
<gene>
    <name evidence="2" type="ORF">SaccyDRAFT_3538</name>
</gene>